<evidence type="ECO:0000256" key="1">
    <source>
        <dbReference type="SAM" id="Phobius"/>
    </source>
</evidence>
<keyword evidence="3" id="KW-1185">Reference proteome</keyword>
<evidence type="ECO:0000313" key="2">
    <source>
        <dbReference type="EMBL" id="TNV75319.1"/>
    </source>
</evidence>
<proteinExistence type="predicted"/>
<feature type="transmembrane region" description="Helical" evidence="1">
    <location>
        <begin position="7"/>
        <end position="31"/>
    </location>
</feature>
<keyword evidence="1" id="KW-1133">Transmembrane helix</keyword>
<dbReference type="EMBL" id="RRYP01015850">
    <property type="protein sequence ID" value="TNV75319.1"/>
    <property type="molecule type" value="Genomic_DNA"/>
</dbReference>
<keyword evidence="1" id="KW-0472">Membrane</keyword>
<dbReference type="AlphaFoldDB" id="A0A8J8SYA3"/>
<name>A0A8J8SYA3_HALGN</name>
<dbReference type="Proteomes" id="UP000785679">
    <property type="component" value="Unassembled WGS sequence"/>
</dbReference>
<protein>
    <submittedName>
        <fullName evidence="2">Uncharacterized protein</fullName>
    </submittedName>
</protein>
<reference evidence="2" key="1">
    <citation type="submission" date="2019-06" db="EMBL/GenBank/DDBJ databases">
        <authorList>
            <person name="Zheng W."/>
        </authorList>
    </citation>
    <scope>NUCLEOTIDE SEQUENCE</scope>
    <source>
        <strain evidence="2">QDHG01</strain>
    </source>
</reference>
<evidence type="ECO:0000313" key="3">
    <source>
        <dbReference type="Proteomes" id="UP000785679"/>
    </source>
</evidence>
<sequence>MVQFLDFDLLFTGLISLFWLVIPSFNIVYLLSSDTFKKTFASSQRWLLNTFTAVQLFMCLMLWQVLTGDFTKFFGMNVSISSVFVTAFQIMNYLFQSGLFYTYVIFVDIENN</sequence>
<accession>A0A8J8SYA3</accession>
<comment type="caution">
    <text evidence="2">The sequence shown here is derived from an EMBL/GenBank/DDBJ whole genome shotgun (WGS) entry which is preliminary data.</text>
</comment>
<keyword evidence="1" id="KW-0812">Transmembrane</keyword>
<gene>
    <name evidence="2" type="ORF">FGO68_gene7662</name>
</gene>
<organism evidence="2 3">
    <name type="scientific">Halteria grandinella</name>
    <dbReference type="NCBI Taxonomy" id="5974"/>
    <lineage>
        <taxon>Eukaryota</taxon>
        <taxon>Sar</taxon>
        <taxon>Alveolata</taxon>
        <taxon>Ciliophora</taxon>
        <taxon>Intramacronucleata</taxon>
        <taxon>Spirotrichea</taxon>
        <taxon>Stichotrichia</taxon>
        <taxon>Sporadotrichida</taxon>
        <taxon>Halteriidae</taxon>
        <taxon>Halteria</taxon>
    </lineage>
</organism>
<feature type="transmembrane region" description="Helical" evidence="1">
    <location>
        <begin position="46"/>
        <end position="66"/>
    </location>
</feature>